<evidence type="ECO:0000313" key="2">
    <source>
        <dbReference type="WBParaSite" id="Pan_g7402.t1"/>
    </source>
</evidence>
<evidence type="ECO:0000313" key="1">
    <source>
        <dbReference type="Proteomes" id="UP000492821"/>
    </source>
</evidence>
<dbReference type="WBParaSite" id="Pan_g7402.t1">
    <property type="protein sequence ID" value="Pan_g7402.t1"/>
    <property type="gene ID" value="Pan_g7402"/>
</dbReference>
<name>A0A7E4W4X0_PANRE</name>
<reference evidence="2" key="2">
    <citation type="submission" date="2020-10" db="UniProtKB">
        <authorList>
            <consortium name="WormBaseParasite"/>
        </authorList>
    </citation>
    <scope>IDENTIFICATION</scope>
</reference>
<reference evidence="1" key="1">
    <citation type="journal article" date="2013" name="Genetics">
        <title>The draft genome and transcriptome of Panagrellus redivivus are shaped by the harsh demands of a free-living lifestyle.</title>
        <authorList>
            <person name="Srinivasan J."/>
            <person name="Dillman A.R."/>
            <person name="Macchietto M.G."/>
            <person name="Heikkinen L."/>
            <person name="Lakso M."/>
            <person name="Fracchia K.M."/>
            <person name="Antoshechkin I."/>
            <person name="Mortazavi A."/>
            <person name="Wong G."/>
            <person name="Sternberg P.W."/>
        </authorList>
    </citation>
    <scope>NUCLEOTIDE SEQUENCE [LARGE SCALE GENOMIC DNA]</scope>
    <source>
        <strain evidence="1">MT8872</strain>
    </source>
</reference>
<proteinExistence type="predicted"/>
<sequence>MIRRSIAEAHYIWVASKATISTVSTHLFAISTRLNPSFINPVPGLPTCDGTHPQMMDHPLPAGDADIHAIRYAPFLNINKEMKGGVRSGNACLCLYLYAAKVVFTRGTAKMTFSGTRALVKQRHCALLRRWIMAMRVDLEVALEGV</sequence>
<dbReference type="AlphaFoldDB" id="A0A7E4W4X0"/>
<organism evidence="1 2">
    <name type="scientific">Panagrellus redivivus</name>
    <name type="common">Microworm</name>
    <dbReference type="NCBI Taxonomy" id="6233"/>
    <lineage>
        <taxon>Eukaryota</taxon>
        <taxon>Metazoa</taxon>
        <taxon>Ecdysozoa</taxon>
        <taxon>Nematoda</taxon>
        <taxon>Chromadorea</taxon>
        <taxon>Rhabditida</taxon>
        <taxon>Tylenchina</taxon>
        <taxon>Panagrolaimomorpha</taxon>
        <taxon>Panagrolaimoidea</taxon>
        <taxon>Panagrolaimidae</taxon>
        <taxon>Panagrellus</taxon>
    </lineage>
</organism>
<keyword evidence="1" id="KW-1185">Reference proteome</keyword>
<accession>A0A7E4W4X0</accession>
<protein>
    <submittedName>
        <fullName evidence="2">Uncharacterized protein</fullName>
    </submittedName>
</protein>
<dbReference type="Proteomes" id="UP000492821">
    <property type="component" value="Unassembled WGS sequence"/>
</dbReference>